<protein>
    <recommendedName>
        <fullName evidence="2">C2 domain-containing protein</fullName>
    </recommendedName>
</protein>
<dbReference type="InterPro" id="IPR000008">
    <property type="entry name" value="C2_dom"/>
</dbReference>
<dbReference type="SUPFAM" id="SSF49562">
    <property type="entry name" value="C2 domain (Calcium/lipid-binding domain, CaLB)"/>
    <property type="match status" value="1"/>
</dbReference>
<dbReference type="Proteomes" id="UP001447188">
    <property type="component" value="Unassembled WGS sequence"/>
</dbReference>
<evidence type="ECO:0000259" key="2">
    <source>
        <dbReference type="PROSITE" id="PS50004"/>
    </source>
</evidence>
<name>A0ABR3GM03_9PEZI</name>
<feature type="region of interest" description="Disordered" evidence="1">
    <location>
        <begin position="352"/>
        <end position="391"/>
    </location>
</feature>
<dbReference type="PANTHER" id="PTHR47800">
    <property type="entry name" value="C2 DOMAIN-CONTAINING PROTEIN"/>
    <property type="match status" value="1"/>
</dbReference>
<dbReference type="EMBL" id="JBBBZM010000043">
    <property type="protein sequence ID" value="KAL0636807.1"/>
    <property type="molecule type" value="Genomic_DNA"/>
</dbReference>
<feature type="domain" description="C2" evidence="2">
    <location>
        <begin position="1"/>
        <end position="121"/>
    </location>
</feature>
<evidence type="ECO:0000256" key="1">
    <source>
        <dbReference type="SAM" id="MobiDB-lite"/>
    </source>
</evidence>
<feature type="compositionally biased region" description="Basic and acidic residues" evidence="1">
    <location>
        <begin position="353"/>
        <end position="376"/>
    </location>
</feature>
<sequence length="509" mass="57042">MDPPRNVSITFCRAEHLPIADISSLSSDPYVSATLQTPFSDNDKDHSPPLRFRTPTSRCTIQPKWDWHWDVANVPRFGTKLHVHVMDEDCRDHDDRLGHVTIDFTDLERWDGENAVNENWYKLRKKGASKKAAVLRMCAAGVSAVGGNADGEGGSARVLVRIEVKGVTKLEKDRFLQRAFTIGPNCWTKHYSPLIGKVIHSKDSPQSAQKASIFSFEANKLQLSGPVPPELSHEYVGFAPFVTAYFTRAGVRGRLLNHALHSQYNSLYSHDASTEYGVIKDGGGIALARRFLEMAHWSEGNRVFTYVITLDGEWRFTETGTEFAIDLLSKHSLHSDVSRVIAYSGEFFVRHRSGGDGHEHEPEHEQHDSSSDLDHIHPRHNHKHVDHDPSNYELVIDNDSGTYRPNKDLLPVLINWLHSNLRGLGAVKYYDCFDKELEKLKKERKEAKHSGGRTIFRQRSMSSSGSISSSDEEELETGKESNLFKRLKGNFMMSGAGAGPGGAVTGRGK</sequence>
<evidence type="ECO:0000313" key="4">
    <source>
        <dbReference type="Proteomes" id="UP001447188"/>
    </source>
</evidence>
<comment type="caution">
    <text evidence="3">The sequence shown here is derived from an EMBL/GenBank/DDBJ whole genome shotgun (WGS) entry which is preliminary data.</text>
</comment>
<accession>A0ABR3GM03</accession>
<gene>
    <name evidence="3" type="ORF">Q9L58_004164</name>
</gene>
<feature type="region of interest" description="Disordered" evidence="1">
    <location>
        <begin position="444"/>
        <end position="479"/>
    </location>
</feature>
<feature type="compositionally biased region" description="Low complexity" evidence="1">
    <location>
        <begin position="460"/>
        <end position="469"/>
    </location>
</feature>
<dbReference type="InterPro" id="IPR035892">
    <property type="entry name" value="C2_domain_sf"/>
</dbReference>
<organism evidence="3 4">
    <name type="scientific">Discina gigas</name>
    <dbReference type="NCBI Taxonomy" id="1032678"/>
    <lineage>
        <taxon>Eukaryota</taxon>
        <taxon>Fungi</taxon>
        <taxon>Dikarya</taxon>
        <taxon>Ascomycota</taxon>
        <taxon>Pezizomycotina</taxon>
        <taxon>Pezizomycetes</taxon>
        <taxon>Pezizales</taxon>
        <taxon>Discinaceae</taxon>
        <taxon>Discina</taxon>
    </lineage>
</organism>
<dbReference type="SMART" id="SM00239">
    <property type="entry name" value="C2"/>
    <property type="match status" value="1"/>
</dbReference>
<dbReference type="Pfam" id="PF00168">
    <property type="entry name" value="C2"/>
    <property type="match status" value="1"/>
</dbReference>
<keyword evidence="4" id="KW-1185">Reference proteome</keyword>
<dbReference type="Gene3D" id="2.60.40.150">
    <property type="entry name" value="C2 domain"/>
    <property type="match status" value="1"/>
</dbReference>
<dbReference type="PANTHER" id="PTHR47800:SF5">
    <property type="entry name" value="FER-1-LIKE PROTEIN 6"/>
    <property type="match status" value="1"/>
</dbReference>
<proteinExistence type="predicted"/>
<evidence type="ECO:0000313" key="3">
    <source>
        <dbReference type="EMBL" id="KAL0636807.1"/>
    </source>
</evidence>
<reference evidence="3 4" key="1">
    <citation type="submission" date="2024-02" db="EMBL/GenBank/DDBJ databases">
        <title>Discinaceae phylogenomics.</title>
        <authorList>
            <person name="Dirks A.C."/>
            <person name="James T.Y."/>
        </authorList>
    </citation>
    <scope>NUCLEOTIDE SEQUENCE [LARGE SCALE GENOMIC DNA]</scope>
    <source>
        <strain evidence="3 4">ACD0624</strain>
    </source>
</reference>
<dbReference type="PROSITE" id="PS50004">
    <property type="entry name" value="C2"/>
    <property type="match status" value="1"/>
</dbReference>